<keyword evidence="4" id="KW-1185">Reference proteome</keyword>
<feature type="region of interest" description="Disordered" evidence="1">
    <location>
        <begin position="1"/>
        <end position="21"/>
    </location>
</feature>
<protein>
    <submittedName>
        <fullName evidence="3">Diguanylate phosphodiesterase</fullName>
    </submittedName>
</protein>
<dbReference type="EMBL" id="BMYJ01000005">
    <property type="protein sequence ID" value="GHC56860.1"/>
    <property type="molecule type" value="Genomic_DNA"/>
</dbReference>
<dbReference type="SMART" id="SM00052">
    <property type="entry name" value="EAL"/>
    <property type="match status" value="1"/>
</dbReference>
<reference evidence="3" key="1">
    <citation type="journal article" date="2014" name="Int. J. Syst. Evol. Microbiol.">
        <title>Complete genome sequence of Corynebacterium casei LMG S-19264T (=DSM 44701T), isolated from a smear-ripened cheese.</title>
        <authorList>
            <consortium name="US DOE Joint Genome Institute (JGI-PGF)"/>
            <person name="Walter F."/>
            <person name="Albersmeier A."/>
            <person name="Kalinowski J."/>
            <person name="Ruckert C."/>
        </authorList>
    </citation>
    <scope>NUCLEOTIDE SEQUENCE</scope>
    <source>
        <strain evidence="3">KCTC 23310</strain>
    </source>
</reference>
<dbReference type="Gene3D" id="3.20.20.450">
    <property type="entry name" value="EAL domain"/>
    <property type="match status" value="1"/>
</dbReference>
<dbReference type="Pfam" id="PF00563">
    <property type="entry name" value="EAL"/>
    <property type="match status" value="1"/>
</dbReference>
<dbReference type="CDD" id="cd01948">
    <property type="entry name" value="EAL"/>
    <property type="match status" value="1"/>
</dbReference>
<dbReference type="AlphaFoldDB" id="A0A918TPU6"/>
<dbReference type="InterPro" id="IPR050706">
    <property type="entry name" value="Cyclic-di-GMP_PDE-like"/>
</dbReference>
<proteinExistence type="predicted"/>
<dbReference type="Proteomes" id="UP000638981">
    <property type="component" value="Unassembled WGS sequence"/>
</dbReference>
<dbReference type="PANTHER" id="PTHR33121:SF79">
    <property type="entry name" value="CYCLIC DI-GMP PHOSPHODIESTERASE PDED-RELATED"/>
    <property type="match status" value="1"/>
</dbReference>
<comment type="caution">
    <text evidence="3">The sequence shown here is derived from an EMBL/GenBank/DDBJ whole genome shotgun (WGS) entry which is preliminary data.</text>
</comment>
<reference evidence="3" key="2">
    <citation type="submission" date="2020-09" db="EMBL/GenBank/DDBJ databases">
        <authorList>
            <person name="Sun Q."/>
            <person name="Kim S."/>
        </authorList>
    </citation>
    <scope>NUCLEOTIDE SEQUENCE</scope>
    <source>
        <strain evidence="3">KCTC 23310</strain>
    </source>
</reference>
<evidence type="ECO:0000259" key="2">
    <source>
        <dbReference type="PROSITE" id="PS50883"/>
    </source>
</evidence>
<evidence type="ECO:0000313" key="4">
    <source>
        <dbReference type="Proteomes" id="UP000638981"/>
    </source>
</evidence>
<gene>
    <name evidence="3" type="ORF">GCM10007315_20320</name>
</gene>
<sequence length="283" mass="31125">MSVAQTDFTGPQGAEVRPADRDPFSAAINIQDGQTIQMVRAALETKRLRLAYQPVVLARQPDQPIFHEGLIRVLDPTGRVIPARDFIGAVETLDIGRLIDCAALELGLGVLLRHPQVRLSINMSARSIGYPRWVAILKRGLKAGPTVGERLILEINEASLNLVPELVAEFMEGLQPEGVSFAVDGFGAGMTALRHFRDFYFDILKIDGQFIRGVTSNPDNQMLVRGMVLLARHFDLMTVAESVESQDEADMLRRLGVDALQGYHTGAPSVRPDFLDKAKRVSA</sequence>
<evidence type="ECO:0000256" key="1">
    <source>
        <dbReference type="SAM" id="MobiDB-lite"/>
    </source>
</evidence>
<dbReference type="GO" id="GO:0071111">
    <property type="term" value="F:cyclic-guanylate-specific phosphodiesterase activity"/>
    <property type="evidence" value="ECO:0007669"/>
    <property type="project" value="InterPro"/>
</dbReference>
<dbReference type="SUPFAM" id="SSF141868">
    <property type="entry name" value="EAL domain-like"/>
    <property type="match status" value="1"/>
</dbReference>
<organism evidence="3 4">
    <name type="scientific">Neogemmobacter tilapiae</name>
    <dbReference type="NCBI Taxonomy" id="875041"/>
    <lineage>
        <taxon>Bacteria</taxon>
        <taxon>Pseudomonadati</taxon>
        <taxon>Pseudomonadota</taxon>
        <taxon>Alphaproteobacteria</taxon>
        <taxon>Rhodobacterales</taxon>
        <taxon>Paracoccaceae</taxon>
        <taxon>Neogemmobacter</taxon>
    </lineage>
</organism>
<dbReference type="PROSITE" id="PS50883">
    <property type="entry name" value="EAL"/>
    <property type="match status" value="1"/>
</dbReference>
<dbReference type="InterPro" id="IPR001633">
    <property type="entry name" value="EAL_dom"/>
</dbReference>
<dbReference type="PANTHER" id="PTHR33121">
    <property type="entry name" value="CYCLIC DI-GMP PHOSPHODIESTERASE PDEF"/>
    <property type="match status" value="1"/>
</dbReference>
<feature type="domain" description="EAL" evidence="2">
    <location>
        <begin position="32"/>
        <end position="282"/>
    </location>
</feature>
<dbReference type="RefSeq" id="WP_189411542.1">
    <property type="nucleotide sequence ID" value="NZ_BMYJ01000005.1"/>
</dbReference>
<evidence type="ECO:0000313" key="3">
    <source>
        <dbReference type="EMBL" id="GHC56860.1"/>
    </source>
</evidence>
<name>A0A918TPU6_9RHOB</name>
<dbReference type="InterPro" id="IPR035919">
    <property type="entry name" value="EAL_sf"/>
</dbReference>
<accession>A0A918TPU6</accession>